<evidence type="ECO:0000256" key="3">
    <source>
        <dbReference type="ARBA" id="ARBA00022692"/>
    </source>
</evidence>
<dbReference type="GO" id="GO:0044038">
    <property type="term" value="P:cell wall macromolecule biosynthetic process"/>
    <property type="evidence" value="ECO:0007669"/>
    <property type="project" value="TreeGrafter"/>
</dbReference>
<dbReference type="GO" id="GO:0071555">
    <property type="term" value="P:cell wall organization"/>
    <property type="evidence" value="ECO:0007669"/>
    <property type="project" value="TreeGrafter"/>
</dbReference>
<protein>
    <recommendedName>
        <fullName evidence="8">Phospho-N-acetylmuramoyl-pentapeptide-transferase</fullName>
    </recommendedName>
</protein>
<organism evidence="7">
    <name type="scientific">marine sediment metagenome</name>
    <dbReference type="NCBI Taxonomy" id="412755"/>
    <lineage>
        <taxon>unclassified sequences</taxon>
        <taxon>metagenomes</taxon>
        <taxon>ecological metagenomes</taxon>
    </lineage>
</organism>
<evidence type="ECO:0000313" key="7">
    <source>
        <dbReference type="EMBL" id="GAJ05469.1"/>
    </source>
</evidence>
<keyword evidence="2" id="KW-0808">Transferase</keyword>
<feature type="non-terminal residue" evidence="7">
    <location>
        <position position="135"/>
    </location>
</feature>
<comment type="subcellular location">
    <subcellularLocation>
        <location evidence="1">Membrane</location>
        <topology evidence="1">Multi-pass membrane protein</topology>
    </subcellularLocation>
</comment>
<evidence type="ECO:0000256" key="2">
    <source>
        <dbReference type="ARBA" id="ARBA00022679"/>
    </source>
</evidence>
<dbReference type="AlphaFoldDB" id="X1TJP9"/>
<sequence length="135" mass="14137">MQPPEIVFVAMPFVVAFCVSMVLAPGLIAALGTRKIGQIISDDGPESHKSKSGTPTMGGLIILAGILASSLAVVWMFHGGRQNDLLAVLLLVAAYALVGIADDYLTIKPVRGVRGISSKPKAAIQIILAIAFVVW</sequence>
<keyword evidence="4 6" id="KW-1133">Transmembrane helix</keyword>
<dbReference type="GO" id="GO:0016780">
    <property type="term" value="F:phosphotransferase activity, for other substituted phosphate groups"/>
    <property type="evidence" value="ECO:0007669"/>
    <property type="project" value="InterPro"/>
</dbReference>
<feature type="transmembrane region" description="Helical" evidence="6">
    <location>
        <begin position="57"/>
        <end position="79"/>
    </location>
</feature>
<evidence type="ECO:0000256" key="6">
    <source>
        <dbReference type="SAM" id="Phobius"/>
    </source>
</evidence>
<feature type="transmembrane region" description="Helical" evidence="6">
    <location>
        <begin position="6"/>
        <end position="31"/>
    </location>
</feature>
<keyword evidence="3 6" id="KW-0812">Transmembrane</keyword>
<name>X1TJP9_9ZZZZ</name>
<gene>
    <name evidence="7" type="ORF">S12H4_46798</name>
</gene>
<keyword evidence="5 6" id="KW-0472">Membrane</keyword>
<dbReference type="PANTHER" id="PTHR22926:SF5">
    <property type="entry name" value="PHOSPHO-N-ACETYLMURAMOYL-PENTAPEPTIDE-TRANSFERASE HOMOLOG"/>
    <property type="match status" value="1"/>
</dbReference>
<feature type="transmembrane region" description="Helical" evidence="6">
    <location>
        <begin position="85"/>
        <end position="105"/>
    </location>
</feature>
<dbReference type="GO" id="GO:0005886">
    <property type="term" value="C:plasma membrane"/>
    <property type="evidence" value="ECO:0007669"/>
    <property type="project" value="TreeGrafter"/>
</dbReference>
<dbReference type="EMBL" id="BARW01029077">
    <property type="protein sequence ID" value="GAJ05469.1"/>
    <property type="molecule type" value="Genomic_DNA"/>
</dbReference>
<evidence type="ECO:0000256" key="5">
    <source>
        <dbReference type="ARBA" id="ARBA00023136"/>
    </source>
</evidence>
<comment type="caution">
    <text evidence="7">The sequence shown here is derived from an EMBL/GenBank/DDBJ whole genome shotgun (WGS) entry which is preliminary data.</text>
</comment>
<evidence type="ECO:0000256" key="4">
    <source>
        <dbReference type="ARBA" id="ARBA00022989"/>
    </source>
</evidence>
<dbReference type="PROSITE" id="PS01347">
    <property type="entry name" value="MRAY_1"/>
    <property type="match status" value="1"/>
</dbReference>
<evidence type="ECO:0008006" key="8">
    <source>
        <dbReference type="Google" id="ProtNLM"/>
    </source>
</evidence>
<accession>X1TJP9</accession>
<proteinExistence type="predicted"/>
<dbReference type="InterPro" id="IPR018480">
    <property type="entry name" value="PNAcMuramoyl-5peptid_Trfase_CS"/>
</dbReference>
<reference evidence="7" key="1">
    <citation type="journal article" date="2014" name="Front. Microbiol.">
        <title>High frequency of phylogenetically diverse reductive dehalogenase-homologous genes in deep subseafloor sedimentary metagenomes.</title>
        <authorList>
            <person name="Kawai M."/>
            <person name="Futagami T."/>
            <person name="Toyoda A."/>
            <person name="Takaki Y."/>
            <person name="Nishi S."/>
            <person name="Hori S."/>
            <person name="Arai W."/>
            <person name="Tsubouchi T."/>
            <person name="Morono Y."/>
            <person name="Uchiyama I."/>
            <person name="Ito T."/>
            <person name="Fujiyama A."/>
            <person name="Inagaki F."/>
            <person name="Takami H."/>
        </authorList>
    </citation>
    <scope>NUCLEOTIDE SEQUENCE</scope>
    <source>
        <strain evidence="7">Expedition CK06-06</strain>
    </source>
</reference>
<dbReference type="PANTHER" id="PTHR22926">
    <property type="entry name" value="PHOSPHO-N-ACETYLMURAMOYL-PENTAPEPTIDE-TRANSFERASE"/>
    <property type="match status" value="1"/>
</dbReference>
<evidence type="ECO:0000256" key="1">
    <source>
        <dbReference type="ARBA" id="ARBA00004141"/>
    </source>
</evidence>
<dbReference type="Pfam" id="PF10555">
    <property type="entry name" value="MraY_sig1"/>
    <property type="match status" value="1"/>
</dbReference>
<dbReference type="InterPro" id="IPR000715">
    <property type="entry name" value="Glycosyl_transferase_4"/>
</dbReference>